<evidence type="ECO:0000256" key="1">
    <source>
        <dbReference type="SAM" id="MobiDB-lite"/>
    </source>
</evidence>
<keyword evidence="3" id="KW-1185">Reference proteome</keyword>
<dbReference type="KEGG" id="scor:J3U87_30000"/>
<accession>A0A8A4TIT8</accession>
<gene>
    <name evidence="2" type="ORF">J3U87_30000</name>
</gene>
<protein>
    <submittedName>
        <fullName evidence="2">Uncharacterized protein</fullName>
    </submittedName>
</protein>
<dbReference type="RefSeq" id="WP_237379468.1">
    <property type="nucleotide sequence ID" value="NZ_CP071793.1"/>
</dbReference>
<feature type="compositionally biased region" description="Basic residues" evidence="1">
    <location>
        <begin position="8"/>
        <end position="17"/>
    </location>
</feature>
<reference evidence="2" key="1">
    <citation type="submission" date="2021-03" db="EMBL/GenBank/DDBJ databases">
        <title>Acanthopleuribacteraceae sp. M133.</title>
        <authorList>
            <person name="Wang G."/>
        </authorList>
    </citation>
    <scope>NUCLEOTIDE SEQUENCE</scope>
    <source>
        <strain evidence="2">M133</strain>
    </source>
</reference>
<dbReference type="Proteomes" id="UP000663929">
    <property type="component" value="Chromosome"/>
</dbReference>
<evidence type="ECO:0000313" key="3">
    <source>
        <dbReference type="Proteomes" id="UP000663929"/>
    </source>
</evidence>
<proteinExistence type="predicted"/>
<feature type="region of interest" description="Disordered" evidence="1">
    <location>
        <begin position="1"/>
        <end position="43"/>
    </location>
</feature>
<evidence type="ECO:0000313" key="2">
    <source>
        <dbReference type="EMBL" id="QTD49836.1"/>
    </source>
</evidence>
<feature type="compositionally biased region" description="Basic residues" evidence="1">
    <location>
        <begin position="30"/>
        <end position="41"/>
    </location>
</feature>
<dbReference type="EMBL" id="CP071793">
    <property type="protein sequence ID" value="QTD49836.1"/>
    <property type="molecule type" value="Genomic_DNA"/>
</dbReference>
<organism evidence="2 3">
    <name type="scientific">Sulfidibacter corallicola</name>
    <dbReference type="NCBI Taxonomy" id="2818388"/>
    <lineage>
        <taxon>Bacteria</taxon>
        <taxon>Pseudomonadati</taxon>
        <taxon>Acidobacteriota</taxon>
        <taxon>Holophagae</taxon>
        <taxon>Acanthopleuribacterales</taxon>
        <taxon>Acanthopleuribacteraceae</taxon>
        <taxon>Sulfidibacter</taxon>
    </lineage>
</organism>
<dbReference type="AlphaFoldDB" id="A0A8A4TIT8"/>
<sequence length="728" mass="81039">MANAVPKRGAKLAKARKKGVDPKASAKGAKAPKGKRAKGAKKAPIQVHKERINKRMQVVQFRVDTVSEQVLDNSIDSLRKKADIVFDAFADLVQDNMVDNRPHTVKVFTLPEFFWSKFGDFLDEDTQTQLLDYIQDKAQNEIFENSVFVLGTMVVQTAPNALSKLERADIREIERELGLEDDALIEEFESATTLSEEDYARPDNPQRKQLAMVGHVFNAKLKNRDAFDMTADEMKDAEIDRGALLQDSAKMVKFSLENQVALTKSFGILANDQFTRADYQAFITAVTDENDAEAIQLLTKALSPFVEAGDVAKFQRQDLMAFKKLFQDAGTFAKLKSKIKFFGKHVAPFTMSAREKSDHALGVKRVDQDHRDALSVDYDNTDVKNVHNRALVIDGGKEGKFKLMEKATMSDIDMPHYNEDAHEGSGFDRHLKKGFPHHMAKSGLLGSHPNEDLPQTLQRSKSANITPQDYQFDSEKTGVSIGVAICKDYSSEWYSQFVDSGLKASQKPDLGAIISGGVKESDVRSKFIRSRSAVSINDGHSGDAAVRELSGNKKSLKPKDDFILNRSETGYEILINTEAQRPEKLPIGKVQGYSVEVGFTMHLEDGAASDDESYTEETNSGTVSLLMEQIKPLQAQIAAIDEKQKAIGDLVHDLNTRREPALAEINQNQGLLLDVNGGQPFESVEKARKGLNAFRDKLESSKPEVQLQDLIGKVNHLLKPERQFQAFV</sequence>
<name>A0A8A4TIT8_SULCO</name>